<gene>
    <name evidence="8" type="ORF">A0O31_01577</name>
</gene>
<dbReference type="GO" id="GO:0006072">
    <property type="term" value="P:glycerol-3-phosphate metabolic process"/>
    <property type="evidence" value="ECO:0007669"/>
    <property type="project" value="InterPro"/>
</dbReference>
<organism evidence="8 9">
    <name type="scientific">Thermus brockianus</name>
    <dbReference type="NCBI Taxonomy" id="56956"/>
    <lineage>
        <taxon>Bacteria</taxon>
        <taxon>Thermotogati</taxon>
        <taxon>Deinococcota</taxon>
        <taxon>Deinococci</taxon>
        <taxon>Thermales</taxon>
        <taxon>Thermaceae</taxon>
        <taxon>Thermus</taxon>
    </lineage>
</organism>
<dbReference type="PRINTS" id="PR01001">
    <property type="entry name" value="FADG3PDH"/>
</dbReference>
<dbReference type="InterPro" id="IPR006076">
    <property type="entry name" value="FAD-dep_OxRdtase"/>
</dbReference>
<keyword evidence="5" id="KW-0560">Oxidoreductase</keyword>
<dbReference type="PANTHER" id="PTHR11985:SF15">
    <property type="entry name" value="GLYCEROL-3-PHOSPHATE DEHYDROGENASE, MITOCHONDRIAL"/>
    <property type="match status" value="1"/>
</dbReference>
<comment type="similarity">
    <text evidence="2">Belongs to the FAD-dependent glycerol-3-phosphate dehydrogenase family.</text>
</comment>
<evidence type="ECO:0000256" key="3">
    <source>
        <dbReference type="ARBA" id="ARBA00022630"/>
    </source>
</evidence>
<evidence type="ECO:0000313" key="9">
    <source>
        <dbReference type="Proteomes" id="UP000182993"/>
    </source>
</evidence>
<name>A0A1J0LTM0_THEBO</name>
<accession>A0A1J0LTM0</accession>
<dbReference type="Proteomes" id="UP000182993">
    <property type="component" value="Chromosome"/>
</dbReference>
<keyword evidence="4" id="KW-0274">FAD</keyword>
<dbReference type="PANTHER" id="PTHR11985">
    <property type="entry name" value="GLYCEROL-3-PHOSPHATE DEHYDROGENASE"/>
    <property type="match status" value="1"/>
</dbReference>
<dbReference type="InterPro" id="IPR031656">
    <property type="entry name" value="DAO_C"/>
</dbReference>
<reference evidence="9" key="1">
    <citation type="submission" date="2016-06" db="EMBL/GenBank/DDBJ databases">
        <title>Whole genome sequencing of Thermus brockianus strain GE-1.</title>
        <authorList>
            <person name="Schaefers C."/>
            <person name="Blank S."/>
            <person name="Wiebusch S."/>
            <person name="Elleuche S."/>
            <person name="Antranikian G."/>
        </authorList>
    </citation>
    <scope>NUCLEOTIDE SEQUENCE [LARGE SCALE GENOMIC DNA]</scope>
    <source>
        <strain evidence="9">GE-1</strain>
    </source>
</reference>
<keyword evidence="3" id="KW-0285">Flavoprotein</keyword>
<sequence length="511" mass="56292">MADREALWERLKEPWDLLVLGGGATGAGVLWEATLRGLKAALVEARDFASGTSSRSTKLLHGGVRYLELALRRLDRRQLRLVMDALRERKVVMDLAPHLAYPLPLLTPLFRPLELPYYGTGLLLYDLLSGQRRLGPTRYLPPRGVAELFPDLPPTLGGILYWDGQFQDHRLVLALLLSALRRGALALNHAEAHAFLLKGGRVVGAVVRDHLTGREVEVHAKAVVNATGPFTDATRRLLDPHLPPLLTPSSGAHLVLDYPLRTGLLLPRTRDGRVLFLLPYRGKALLGTTDRPAEASFCPLPKEEEVAYLLEEVRPYLGDLSPHIRAVWSGLRPLVGRGETRLLVRDHLIAEERGLYTLTGGKWTTFRLMAQDLVDRLDRDLGLGLPPSPSHATPLLGAGPKPPLDLPEGVAEHLYRTYGREAQAVAALGDRPLLPGRPYLEGEVVYAVREELAQKPLDVLARRMGLALLDQEAAREALPRVVALMAPLLGWDEGRARAELEEARAALPGLC</sequence>
<evidence type="ECO:0000256" key="4">
    <source>
        <dbReference type="ARBA" id="ARBA00022827"/>
    </source>
</evidence>
<evidence type="ECO:0000259" key="6">
    <source>
        <dbReference type="Pfam" id="PF01266"/>
    </source>
</evidence>
<dbReference type="STRING" id="56956.A0O31_01577"/>
<dbReference type="Gene3D" id="3.50.50.60">
    <property type="entry name" value="FAD/NAD(P)-binding domain"/>
    <property type="match status" value="1"/>
</dbReference>
<feature type="domain" description="Alpha-glycerophosphate oxidase C-terminal" evidence="7">
    <location>
        <begin position="377"/>
        <end position="495"/>
    </location>
</feature>
<dbReference type="OrthoDB" id="9766796at2"/>
<evidence type="ECO:0000256" key="1">
    <source>
        <dbReference type="ARBA" id="ARBA00001974"/>
    </source>
</evidence>
<dbReference type="GO" id="GO:0004368">
    <property type="term" value="F:glycerol-3-phosphate dehydrogenase (quinone) activity"/>
    <property type="evidence" value="ECO:0007669"/>
    <property type="project" value="InterPro"/>
</dbReference>
<dbReference type="Gene3D" id="3.30.9.10">
    <property type="entry name" value="D-Amino Acid Oxidase, subunit A, domain 2"/>
    <property type="match status" value="1"/>
</dbReference>
<dbReference type="InterPro" id="IPR038299">
    <property type="entry name" value="DAO_C_sf"/>
</dbReference>
<dbReference type="SUPFAM" id="SSF51905">
    <property type="entry name" value="FAD/NAD(P)-binding domain"/>
    <property type="match status" value="1"/>
</dbReference>
<proteinExistence type="inferred from homology"/>
<dbReference type="RefSeq" id="WP_071677351.1">
    <property type="nucleotide sequence ID" value="NZ_CP016312.1"/>
</dbReference>
<dbReference type="Gene3D" id="1.10.8.870">
    <property type="entry name" value="Alpha-glycerophosphate oxidase, cap domain"/>
    <property type="match status" value="1"/>
</dbReference>
<dbReference type="KEGG" id="tbc:A0O31_01577"/>
<dbReference type="AlphaFoldDB" id="A0A1J0LTM0"/>
<evidence type="ECO:0000313" key="8">
    <source>
        <dbReference type="EMBL" id="APD09686.1"/>
    </source>
</evidence>
<comment type="cofactor">
    <cofactor evidence="1">
        <name>FAD</name>
        <dbReference type="ChEBI" id="CHEBI:57692"/>
    </cofactor>
</comment>
<dbReference type="InterPro" id="IPR036188">
    <property type="entry name" value="FAD/NAD-bd_sf"/>
</dbReference>
<evidence type="ECO:0000256" key="2">
    <source>
        <dbReference type="ARBA" id="ARBA00007330"/>
    </source>
</evidence>
<feature type="domain" description="FAD dependent oxidoreductase" evidence="6">
    <location>
        <begin position="16"/>
        <end position="375"/>
    </location>
</feature>
<evidence type="ECO:0000256" key="5">
    <source>
        <dbReference type="ARBA" id="ARBA00023002"/>
    </source>
</evidence>
<evidence type="ECO:0000259" key="7">
    <source>
        <dbReference type="Pfam" id="PF16901"/>
    </source>
</evidence>
<dbReference type="EMBL" id="CP016312">
    <property type="protein sequence ID" value="APD09686.1"/>
    <property type="molecule type" value="Genomic_DNA"/>
</dbReference>
<dbReference type="InterPro" id="IPR000447">
    <property type="entry name" value="G3P_DH_FAD-dep"/>
</dbReference>
<dbReference type="Pfam" id="PF16901">
    <property type="entry name" value="DAO_C"/>
    <property type="match status" value="1"/>
</dbReference>
<dbReference type="Pfam" id="PF01266">
    <property type="entry name" value="DAO"/>
    <property type="match status" value="1"/>
</dbReference>
<protein>
    <submittedName>
        <fullName evidence="8">Putative glycerol-3-phohsphate dehydrogenase</fullName>
    </submittedName>
</protein>
<dbReference type="SUPFAM" id="SSF54373">
    <property type="entry name" value="FAD-linked reductases, C-terminal domain"/>
    <property type="match status" value="1"/>
</dbReference>